<gene>
    <name evidence="1" type="ORF">AVCANL283_04875</name>
</gene>
<proteinExistence type="predicted"/>
<dbReference type="EMBL" id="JACGBB010000008">
    <property type="protein sequence ID" value="MBZ7987437.1"/>
    <property type="molecule type" value="Genomic_DNA"/>
</dbReference>
<evidence type="ECO:0000313" key="1">
    <source>
        <dbReference type="EMBL" id="MBZ7987437.1"/>
    </source>
</evidence>
<protein>
    <submittedName>
        <fullName evidence="1">WYL domain-containing protein</fullName>
    </submittedName>
</protein>
<evidence type="ECO:0000313" key="2">
    <source>
        <dbReference type="Proteomes" id="UP000786183"/>
    </source>
</evidence>
<keyword evidence="2" id="KW-1185">Reference proteome</keyword>
<dbReference type="Proteomes" id="UP000786183">
    <property type="component" value="Unassembled WGS sequence"/>
</dbReference>
<name>A0ABS7WRR5_9BACT</name>
<organism evidence="1 2">
    <name type="scientific">Campylobacter canadensis</name>
    <dbReference type="NCBI Taxonomy" id="449520"/>
    <lineage>
        <taxon>Bacteria</taxon>
        <taxon>Pseudomonadati</taxon>
        <taxon>Campylobacterota</taxon>
        <taxon>Epsilonproteobacteria</taxon>
        <taxon>Campylobacterales</taxon>
        <taxon>Campylobacteraceae</taxon>
        <taxon>Campylobacter</taxon>
    </lineage>
</organism>
<sequence>MANKTELNSLLNQIIKLIYEAKDEGITGVSLCKRLNINRQKFNYHIQQILNVHQNKLIRLKQGKTHLYKIKEDILEEHIKYFNDCKHSYEELIIKNYYKSISNEENKKICEYELNRLNEKSYLDFNKSFFMLDNPFLDSDLKLKEYMLIQTLLEAKEKRYCVNLKMKHSPEINNAIFLMIVYSDKNFYALIKEEEQTNLKRISFIESINISTKRHYFDEYDSVKRKLSKMNNSLSLYDVEPKIAILQIHKSIEKYFQDDMKNFFKHQVIKSYNPLTIEVKYTRDLEILRFVRTWLPYIKIIQPSSLITKHLQSLNQAIKDY</sequence>
<accession>A0ABS7WRR5</accession>
<comment type="caution">
    <text evidence="1">The sequence shown here is derived from an EMBL/GenBank/DDBJ whole genome shotgun (WGS) entry which is preliminary data.</text>
</comment>
<dbReference type="RefSeq" id="WP_224323782.1">
    <property type="nucleotide sequence ID" value="NZ_JACGBB010000008.1"/>
</dbReference>
<reference evidence="1 2" key="1">
    <citation type="submission" date="2020-07" db="EMBL/GenBank/DDBJ databases">
        <title>Transfer of Campylobacter canadensis to the novel genus Avispirillum gen. nov., that also includes two novel species recovered from migratory waterfowl: Avispirillum anseris sp. nov. and Avispirillum brantae sp. nov.</title>
        <authorList>
            <person name="Miller W.G."/>
            <person name="Chapman M.H."/>
            <person name="Yee E."/>
            <person name="Inglis G.D."/>
        </authorList>
    </citation>
    <scope>NUCLEOTIDE SEQUENCE [LARGE SCALE GENOMIC DNA]</scope>
    <source>
        <strain evidence="1 2">L283</strain>
    </source>
</reference>